<dbReference type="Gene3D" id="3.40.50.300">
    <property type="entry name" value="P-loop containing nucleotide triphosphate hydrolases"/>
    <property type="match status" value="1"/>
</dbReference>
<protein>
    <recommendedName>
        <fullName evidence="6">Dethiobiotin synthase</fullName>
    </recommendedName>
</protein>
<dbReference type="SUPFAM" id="SSF52540">
    <property type="entry name" value="P-loop containing nucleoside triphosphate hydrolases"/>
    <property type="match status" value="1"/>
</dbReference>
<dbReference type="EMBL" id="JH767554">
    <property type="protein sequence ID" value="EON61036.1"/>
    <property type="molecule type" value="Genomic_DNA"/>
</dbReference>
<dbReference type="GeneID" id="19897557"/>
<dbReference type="OrthoDB" id="425114at2759"/>
<dbReference type="AlphaFoldDB" id="R7YHC4"/>
<dbReference type="GO" id="GO:0009102">
    <property type="term" value="P:biotin biosynthetic process"/>
    <property type="evidence" value="ECO:0007669"/>
    <property type="project" value="UniProtKB-UniPathway"/>
</dbReference>
<dbReference type="GO" id="GO:0005739">
    <property type="term" value="C:mitochondrion"/>
    <property type="evidence" value="ECO:0007669"/>
    <property type="project" value="UniProtKB-SubCell"/>
</dbReference>
<dbReference type="InterPro" id="IPR049704">
    <property type="entry name" value="Aminotrans_3_PPA_site"/>
</dbReference>
<keyword evidence="2" id="KW-0032">Aminotransferase</keyword>
<evidence type="ECO:0000313" key="4">
    <source>
        <dbReference type="EMBL" id="EON61036.1"/>
    </source>
</evidence>
<organism evidence="4 5">
    <name type="scientific">Coniosporium apollinis (strain CBS 100218)</name>
    <name type="common">Rock-inhabiting black yeast</name>
    <dbReference type="NCBI Taxonomy" id="1168221"/>
    <lineage>
        <taxon>Eukaryota</taxon>
        <taxon>Fungi</taxon>
        <taxon>Dikarya</taxon>
        <taxon>Ascomycota</taxon>
        <taxon>Pezizomycotina</taxon>
        <taxon>Dothideomycetes</taxon>
        <taxon>Dothideomycetes incertae sedis</taxon>
        <taxon>Coniosporium</taxon>
    </lineage>
</organism>
<dbReference type="InterPro" id="IPR015421">
    <property type="entry name" value="PyrdxlP-dep_Trfase_major"/>
</dbReference>
<dbReference type="InterPro" id="IPR015424">
    <property type="entry name" value="PyrdxlP-dep_Trfase"/>
</dbReference>
<keyword evidence="5" id="KW-1185">Reference proteome</keyword>
<reference evidence="5" key="1">
    <citation type="submission" date="2012-06" db="EMBL/GenBank/DDBJ databases">
        <title>The genome sequence of Coniosporium apollinis CBS 100218.</title>
        <authorList>
            <consortium name="The Broad Institute Genome Sequencing Platform"/>
            <person name="Cuomo C."/>
            <person name="Gorbushina A."/>
            <person name="Noack S."/>
            <person name="Walker B."/>
            <person name="Young S.K."/>
            <person name="Zeng Q."/>
            <person name="Gargeya S."/>
            <person name="Fitzgerald M."/>
            <person name="Haas B."/>
            <person name="Abouelleil A."/>
            <person name="Alvarado L."/>
            <person name="Arachchi H.M."/>
            <person name="Berlin A.M."/>
            <person name="Chapman S.B."/>
            <person name="Goldberg J."/>
            <person name="Griggs A."/>
            <person name="Gujja S."/>
            <person name="Hansen M."/>
            <person name="Howarth C."/>
            <person name="Imamovic A."/>
            <person name="Larimer J."/>
            <person name="McCowan C."/>
            <person name="Montmayeur A."/>
            <person name="Murphy C."/>
            <person name="Neiman D."/>
            <person name="Pearson M."/>
            <person name="Priest M."/>
            <person name="Roberts A."/>
            <person name="Saif S."/>
            <person name="Shea T."/>
            <person name="Sisk P."/>
            <person name="Sykes S."/>
            <person name="Wortman J."/>
            <person name="Nusbaum C."/>
            <person name="Birren B."/>
        </authorList>
    </citation>
    <scope>NUCLEOTIDE SEQUENCE [LARGE SCALE GENOMIC DNA]</scope>
    <source>
        <strain evidence="5">CBS 100218</strain>
    </source>
</reference>
<dbReference type="InterPro" id="IPR005814">
    <property type="entry name" value="Aminotrans_3"/>
</dbReference>
<dbReference type="HOGENOM" id="CLU_010794_0_0_1"/>
<dbReference type="SUPFAM" id="SSF53383">
    <property type="entry name" value="PLP-dependent transferases"/>
    <property type="match status" value="1"/>
</dbReference>
<evidence type="ECO:0000256" key="1">
    <source>
        <dbReference type="ARBA" id="ARBA00004173"/>
    </source>
</evidence>
<dbReference type="InterPro" id="IPR004472">
    <property type="entry name" value="DTB_synth_BioD"/>
</dbReference>
<dbReference type="OMA" id="KGWASRA"/>
<dbReference type="Proteomes" id="UP000016924">
    <property type="component" value="Unassembled WGS sequence"/>
</dbReference>
<dbReference type="Pfam" id="PF13500">
    <property type="entry name" value="AAA_26"/>
    <property type="match status" value="1"/>
</dbReference>
<dbReference type="CDD" id="cd03109">
    <property type="entry name" value="DTBS"/>
    <property type="match status" value="1"/>
</dbReference>
<dbReference type="HAMAP" id="MF_00336">
    <property type="entry name" value="BioD"/>
    <property type="match status" value="1"/>
</dbReference>
<evidence type="ECO:0000313" key="5">
    <source>
        <dbReference type="Proteomes" id="UP000016924"/>
    </source>
</evidence>
<dbReference type="GO" id="GO:0005524">
    <property type="term" value="F:ATP binding"/>
    <property type="evidence" value="ECO:0007669"/>
    <property type="project" value="InterPro"/>
</dbReference>
<evidence type="ECO:0000256" key="3">
    <source>
        <dbReference type="ARBA" id="ARBA00022679"/>
    </source>
</evidence>
<dbReference type="STRING" id="1168221.R7YHC4"/>
<proteinExistence type="inferred from homology"/>
<dbReference type="PANTHER" id="PTHR42684:SF3">
    <property type="entry name" value="ADENOSYLMETHIONINE-8-AMINO-7-OXONONANOATE AMINOTRANSFERASE"/>
    <property type="match status" value="1"/>
</dbReference>
<evidence type="ECO:0000256" key="2">
    <source>
        <dbReference type="ARBA" id="ARBA00022576"/>
    </source>
</evidence>
<dbReference type="PROSITE" id="PS00600">
    <property type="entry name" value="AA_TRANSFER_CLASS_3"/>
    <property type="match status" value="1"/>
</dbReference>
<dbReference type="Pfam" id="PF00202">
    <property type="entry name" value="Aminotran_3"/>
    <property type="match status" value="2"/>
</dbReference>
<dbReference type="GO" id="GO:0000287">
    <property type="term" value="F:magnesium ion binding"/>
    <property type="evidence" value="ECO:0007669"/>
    <property type="project" value="InterPro"/>
</dbReference>
<name>R7YHC4_CONA1</name>
<evidence type="ECO:0008006" key="6">
    <source>
        <dbReference type="Google" id="ProtNLM"/>
    </source>
</evidence>
<dbReference type="UniPathway" id="UPA00078"/>
<dbReference type="Gene3D" id="3.40.640.10">
    <property type="entry name" value="Type I PLP-dependent aspartate aminotransferase-like (Major domain)"/>
    <property type="match status" value="1"/>
</dbReference>
<dbReference type="GO" id="GO:0030170">
    <property type="term" value="F:pyridoxal phosphate binding"/>
    <property type="evidence" value="ECO:0007669"/>
    <property type="project" value="InterPro"/>
</dbReference>
<keyword evidence="3" id="KW-0808">Transferase</keyword>
<accession>R7YHC4</accession>
<dbReference type="GO" id="GO:0004015">
    <property type="term" value="F:adenosylmethionine-8-amino-7-oxononanoate transaminase activity"/>
    <property type="evidence" value="ECO:0007669"/>
    <property type="project" value="TreeGrafter"/>
</dbReference>
<dbReference type="RefSeq" id="XP_007776353.1">
    <property type="nucleotide sequence ID" value="XM_007778163.1"/>
</dbReference>
<dbReference type="eggNOG" id="KOG1401">
    <property type="taxonomic scope" value="Eukaryota"/>
</dbReference>
<dbReference type="GO" id="GO:0004141">
    <property type="term" value="F:dethiobiotin synthase activity"/>
    <property type="evidence" value="ECO:0007669"/>
    <property type="project" value="InterPro"/>
</dbReference>
<sequence>MLNVGSCLWPHFRVVQVYGANTGVGKTVVSTLLCRALRELLPAHHKVRYLKPLSTGPARDADDGHLNLFTGIGVSTRCLYQFPDPVSPHIAAQVPGKVRLRDSELAQSVHDELSAYSKEGEGIAVVETAGGVLSPGPSGALQADLYRPLRLPVVFVADSRLGGIGSSISAFESLRLRGYDIDAVLCFDGSRATNLEYLREYFRIRSVQTFGLSEPPRRNDDKDVDRRNTKEYYTSPDHAKTFERVVDTIRRQHRRRIKDIDSLPGRANKSIWHPFQQHQLQSEKNIMAIDSAYGDFFQIANIDTTRSENQPGKGTRLTPQAPVLRPAFDGSASWWTQGLGHGNPKLSLAAAYAAGRYGHVMFAGAVHEPALLLAETLLQNLRNPRLQKVFYTDNGSTGMEVAVKMALRASAQRYGWDSTSDEILMLGLKGSYHGDTIGVMDCSEPSTFNKKVEWYRGRGYWFDFPTVKMRRGRWFVEPPTGMEAEFGKSRSFESLHEIFDVNKRDSSRYEAYVKATLERLSAEGKKFGALVMEPVILGAGGMHLADPLFQQTLVDVVRKNPRLFGNKTSPTTFPAAADKHSWTGLPVVFDEVFTGLYRLGRFSSASFLDVHPDISVHAKLLTGGLVPLCTTLASQSIFNAFLSKDKSDALLHGHSYTAHAVGCNVALESLLEMTGMEKSGEWAGFQRSWTGGDAFRRIQPDSGNQRQQHTSVWSMWSSHFVSELSQKGTIDSVFAIGSVLAVSIRDQAGSGYTSTAAVGLQKQLLEKAGPHGWVVHSRILGNVLYLMASQTSKMEMLRAIEKMLLEAL</sequence>
<gene>
    <name evidence="4" type="ORF">W97_00246</name>
</gene>
<dbReference type="InterPro" id="IPR027417">
    <property type="entry name" value="P-loop_NTPase"/>
</dbReference>
<comment type="subcellular location">
    <subcellularLocation>
        <location evidence="1">Mitochondrion</location>
    </subcellularLocation>
</comment>
<dbReference type="PANTHER" id="PTHR42684">
    <property type="entry name" value="ADENOSYLMETHIONINE-8-AMINO-7-OXONONANOATE AMINOTRANSFERASE"/>
    <property type="match status" value="1"/>
</dbReference>